<keyword evidence="1" id="KW-0472">Membrane</keyword>
<accession>A0A6H5IHL1</accession>
<feature type="transmembrane region" description="Helical" evidence="1">
    <location>
        <begin position="12"/>
        <end position="33"/>
    </location>
</feature>
<name>A0A6H5IHL1_9HYME</name>
<dbReference type="AlphaFoldDB" id="A0A6H5IHL1"/>
<proteinExistence type="predicted"/>
<protein>
    <submittedName>
        <fullName evidence="2">Uncharacterized protein</fullName>
    </submittedName>
</protein>
<sequence>MQKKNEEAQNSAAIGLSFFFFFSKLSFSSIHIYTRAKGDYAVSYRFRSATSRRSAKRGAHTMSHVQRAGKVQNYTTCKREYIRDWDATRARSARTNCHCCCWREKDRHRRALRLSRRRRRRKIDIPRSVQLSGKFVKATDRNKSQSTKVTKTIRLRQAREKFWTITAVAHTLHENTRSLQRLSKRQMREKMTTDNCKYHELLRQFQNLATDFGTNSSDRCRATTCEIFATQTFVEIQWPVDQSVLGECLYDRLGSGLVQFVSLAFSRLDDGHRGKLSHLGRKFEWISFREVILENEAGKISAMIQKYVDDIGQEIRHGPLKRRARPNLSRASICTF</sequence>
<reference evidence="2 3" key="1">
    <citation type="submission" date="2020-02" db="EMBL/GenBank/DDBJ databases">
        <authorList>
            <person name="Ferguson B K."/>
        </authorList>
    </citation>
    <scope>NUCLEOTIDE SEQUENCE [LARGE SCALE GENOMIC DNA]</scope>
</reference>
<keyword evidence="1" id="KW-0812">Transmembrane</keyword>
<evidence type="ECO:0000313" key="3">
    <source>
        <dbReference type="Proteomes" id="UP000479190"/>
    </source>
</evidence>
<evidence type="ECO:0000256" key="1">
    <source>
        <dbReference type="SAM" id="Phobius"/>
    </source>
</evidence>
<organism evidence="2 3">
    <name type="scientific">Trichogramma brassicae</name>
    <dbReference type="NCBI Taxonomy" id="86971"/>
    <lineage>
        <taxon>Eukaryota</taxon>
        <taxon>Metazoa</taxon>
        <taxon>Ecdysozoa</taxon>
        <taxon>Arthropoda</taxon>
        <taxon>Hexapoda</taxon>
        <taxon>Insecta</taxon>
        <taxon>Pterygota</taxon>
        <taxon>Neoptera</taxon>
        <taxon>Endopterygota</taxon>
        <taxon>Hymenoptera</taxon>
        <taxon>Apocrita</taxon>
        <taxon>Proctotrupomorpha</taxon>
        <taxon>Chalcidoidea</taxon>
        <taxon>Trichogrammatidae</taxon>
        <taxon>Trichogramma</taxon>
    </lineage>
</organism>
<dbReference type="Proteomes" id="UP000479190">
    <property type="component" value="Unassembled WGS sequence"/>
</dbReference>
<keyword evidence="1" id="KW-1133">Transmembrane helix</keyword>
<evidence type="ECO:0000313" key="2">
    <source>
        <dbReference type="EMBL" id="CAB0034251.1"/>
    </source>
</evidence>
<keyword evidence="3" id="KW-1185">Reference proteome</keyword>
<dbReference type="EMBL" id="CADCXV010000739">
    <property type="protein sequence ID" value="CAB0034251.1"/>
    <property type="molecule type" value="Genomic_DNA"/>
</dbReference>
<gene>
    <name evidence="2" type="ORF">TBRA_LOCUS6149</name>
</gene>